<name>A0A0B8P5W4_9VIBR</name>
<organism evidence="2 3">
    <name type="scientific">Vibrio ishigakensis</name>
    <dbReference type="NCBI Taxonomy" id="1481914"/>
    <lineage>
        <taxon>Bacteria</taxon>
        <taxon>Pseudomonadati</taxon>
        <taxon>Pseudomonadota</taxon>
        <taxon>Gammaproteobacteria</taxon>
        <taxon>Vibrionales</taxon>
        <taxon>Vibrionaceae</taxon>
        <taxon>Vibrio</taxon>
    </lineage>
</organism>
<proteinExistence type="predicted"/>
<dbReference type="InterPro" id="IPR002347">
    <property type="entry name" value="SDR_fam"/>
</dbReference>
<evidence type="ECO:0000256" key="1">
    <source>
        <dbReference type="ARBA" id="ARBA00023002"/>
    </source>
</evidence>
<evidence type="ECO:0000313" key="2">
    <source>
        <dbReference type="EMBL" id="GAM58653.1"/>
    </source>
</evidence>
<gene>
    <name evidence="2" type="ORF">JCM19231_1556</name>
</gene>
<protein>
    <submittedName>
        <fullName evidence="2">Probable oxidoreductase yajO1</fullName>
    </submittedName>
</protein>
<reference evidence="2 3" key="2">
    <citation type="submission" date="2015-01" db="EMBL/GenBank/DDBJ databases">
        <authorList>
            <consortium name="NBRP consortium"/>
            <person name="Sawabe T."/>
            <person name="Meirelles P."/>
            <person name="Feng G."/>
            <person name="Sayaka M."/>
            <person name="Hattori M."/>
            <person name="Ohkuma M."/>
        </authorList>
    </citation>
    <scope>NUCLEOTIDE SEQUENCE [LARGE SCALE GENOMIC DNA]</scope>
    <source>
        <strain evidence="3">JCM 19231</strain>
    </source>
</reference>
<dbReference type="SUPFAM" id="SSF51735">
    <property type="entry name" value="NAD(P)-binding Rossmann-fold domains"/>
    <property type="match status" value="1"/>
</dbReference>
<dbReference type="RefSeq" id="WP_261836604.1">
    <property type="nucleotide sequence ID" value="NZ_AP024882.1"/>
</dbReference>
<dbReference type="InterPro" id="IPR036291">
    <property type="entry name" value="NAD(P)-bd_dom_sf"/>
</dbReference>
<comment type="caution">
    <text evidence="2">The sequence shown here is derived from an EMBL/GenBank/DDBJ whole genome shotgun (WGS) entry which is preliminary data.</text>
</comment>
<dbReference type="EMBL" id="BBRZ01000097">
    <property type="protein sequence ID" value="GAM58653.1"/>
    <property type="molecule type" value="Genomic_DNA"/>
</dbReference>
<keyword evidence="3" id="KW-1185">Reference proteome</keyword>
<dbReference type="PANTHER" id="PTHR43157">
    <property type="entry name" value="PHOSPHATIDYLINOSITOL-GLYCAN BIOSYNTHESIS CLASS F PROTEIN-RELATED"/>
    <property type="match status" value="1"/>
</dbReference>
<accession>A0A0B8P5W4</accession>
<keyword evidence="1" id="KW-0560">Oxidoreductase</keyword>
<dbReference type="Proteomes" id="UP000031671">
    <property type="component" value="Unassembled WGS sequence"/>
</dbReference>
<dbReference type="PANTHER" id="PTHR43157:SF31">
    <property type="entry name" value="PHOSPHATIDYLINOSITOL-GLYCAN BIOSYNTHESIS CLASS F PROTEIN"/>
    <property type="match status" value="1"/>
</dbReference>
<dbReference type="Gene3D" id="3.40.50.720">
    <property type="entry name" value="NAD(P)-binding Rossmann-like Domain"/>
    <property type="match status" value="1"/>
</dbReference>
<dbReference type="PRINTS" id="PR00081">
    <property type="entry name" value="GDHRDH"/>
</dbReference>
<dbReference type="CDD" id="cd05327">
    <property type="entry name" value="retinol-DH_like_SDR_c_like"/>
    <property type="match status" value="1"/>
</dbReference>
<dbReference type="AlphaFoldDB" id="A0A0B8P5W4"/>
<dbReference type="Pfam" id="PF00106">
    <property type="entry name" value="adh_short"/>
    <property type="match status" value="1"/>
</dbReference>
<dbReference type="GO" id="GO:0016491">
    <property type="term" value="F:oxidoreductase activity"/>
    <property type="evidence" value="ECO:0007669"/>
    <property type="project" value="UniProtKB-KW"/>
</dbReference>
<reference evidence="2 3" key="1">
    <citation type="submission" date="2015-01" db="EMBL/GenBank/DDBJ databases">
        <title>Vibrio sp. C1 JCM 19231 whole genome shotgun sequence.</title>
        <authorList>
            <person name="Sawabe T."/>
            <person name="Meirelles P."/>
            <person name="Feng G."/>
            <person name="Sayaka M."/>
            <person name="Hattori M."/>
            <person name="Ohkuma M."/>
        </authorList>
    </citation>
    <scope>NUCLEOTIDE SEQUENCE [LARGE SCALE GENOMIC DNA]</scope>
    <source>
        <strain evidence="3">JCM 19231</strain>
    </source>
</reference>
<sequence length="314" mass="34343">MTTLHFGKKGWTPERIGSLTGKTYLITGANSGAGFEASRILLSKGAKVVMLNRNPSKSDAAIAQLKQLLGTQIDVSLVQIDLAEQDSVRRAAEEVLESTARIDALICNGAIAQVAKQEITVDGFESQLGVNHLGHFLLCGLLFDRIEESKGRIVMVGSNAYKMGLKRIKFEDLNFDDNYTAWDSYAQSKLAQMMFGYELQRRIEQSGKNVEVHVCHPGASRTNLLMDTASSFNKIVWSVMSRIVAQSAERGAWPEVMCATESGLATAKLYGPTKRANTVGPVGENKLDAVALDKDMAAKLWQVSLEKTSLNWAL</sequence>
<evidence type="ECO:0000313" key="3">
    <source>
        <dbReference type="Proteomes" id="UP000031671"/>
    </source>
</evidence>